<dbReference type="EMBL" id="JAUEPU010000053">
    <property type="protein sequence ID" value="KAK0484407.1"/>
    <property type="molecule type" value="Genomic_DNA"/>
</dbReference>
<dbReference type="SUPFAM" id="SSF48179">
    <property type="entry name" value="6-phosphogluconate dehydrogenase C-terminal domain-like"/>
    <property type="match status" value="1"/>
</dbReference>
<evidence type="ECO:0000259" key="1">
    <source>
        <dbReference type="Pfam" id="PF09130"/>
    </source>
</evidence>
<protein>
    <submittedName>
        <fullName evidence="2">6-phosphogluconate dehydrogenase C-terminal domain-like protein</fullName>
    </submittedName>
</protein>
<proteinExistence type="predicted"/>
<accession>A0AA39UCQ5</accession>
<comment type="caution">
    <text evidence="2">The sequence shown here is derived from an EMBL/GenBank/DDBJ whole genome shotgun (WGS) entry which is preliminary data.</text>
</comment>
<reference evidence="2" key="1">
    <citation type="submission" date="2023-06" db="EMBL/GenBank/DDBJ databases">
        <authorList>
            <consortium name="Lawrence Berkeley National Laboratory"/>
            <person name="Ahrendt S."/>
            <person name="Sahu N."/>
            <person name="Indic B."/>
            <person name="Wong-Bajracharya J."/>
            <person name="Merenyi Z."/>
            <person name="Ke H.-M."/>
            <person name="Monk M."/>
            <person name="Kocsube S."/>
            <person name="Drula E."/>
            <person name="Lipzen A."/>
            <person name="Balint B."/>
            <person name="Henrissat B."/>
            <person name="Andreopoulos B."/>
            <person name="Martin F.M."/>
            <person name="Harder C.B."/>
            <person name="Rigling D."/>
            <person name="Ford K.L."/>
            <person name="Foster G.D."/>
            <person name="Pangilinan J."/>
            <person name="Papanicolaou A."/>
            <person name="Barry K."/>
            <person name="LaButti K."/>
            <person name="Viragh M."/>
            <person name="Koriabine M."/>
            <person name="Yan M."/>
            <person name="Riley R."/>
            <person name="Champramary S."/>
            <person name="Plett K.L."/>
            <person name="Tsai I.J."/>
            <person name="Slot J."/>
            <person name="Sipos G."/>
            <person name="Plett J."/>
            <person name="Nagy L.G."/>
            <person name="Grigoriev I.V."/>
        </authorList>
    </citation>
    <scope>NUCLEOTIDE SEQUENCE</scope>
    <source>
        <strain evidence="2">HWK02</strain>
    </source>
</reference>
<gene>
    <name evidence="2" type="ORF">EDD18DRAFT_1429056</name>
</gene>
<dbReference type="InterPro" id="IPR036291">
    <property type="entry name" value="NAD(P)-bd_dom_sf"/>
</dbReference>
<keyword evidence="3" id="KW-1185">Reference proteome</keyword>
<dbReference type="SUPFAM" id="SSF51735">
    <property type="entry name" value="NAD(P)-binding Rossmann-fold domains"/>
    <property type="match status" value="1"/>
</dbReference>
<name>A0AA39UCQ5_9AGAR</name>
<sequence>MATTIAVIAAGAMGSAVSRKLVQKGCTVLTNLEGRSESTRRRAIEAGMKEATINSIAREAKANTVSSRILFADCNAVNPETVKSISDIFTGTSISFVDAGIIGGPPRDDYDPVFFASSNDAEQLQKFAELSKYGLKVSVLEGDGTGVGAASALKMSYAGITKGMIGVLTTMFLGAHASSPATAKALLKILYETRPHVVRDATRALPDMIPKAYRWAGEMEEIAGFLGQGQGDTYMGIAKVYERVETSLKGNNADIEVLKGMVEEAKKL</sequence>
<dbReference type="InterPro" id="IPR013328">
    <property type="entry name" value="6PGD_dom2"/>
</dbReference>
<dbReference type="InterPro" id="IPR008927">
    <property type="entry name" value="6-PGluconate_DH-like_C_sf"/>
</dbReference>
<dbReference type="Pfam" id="PF09130">
    <property type="entry name" value="DUF1932"/>
    <property type="match status" value="1"/>
</dbReference>
<dbReference type="Gene3D" id="3.40.50.720">
    <property type="entry name" value="NAD(P)-binding Rossmann-like Domain"/>
    <property type="match status" value="1"/>
</dbReference>
<evidence type="ECO:0000313" key="2">
    <source>
        <dbReference type="EMBL" id="KAK0484407.1"/>
    </source>
</evidence>
<dbReference type="Proteomes" id="UP001175228">
    <property type="component" value="Unassembled WGS sequence"/>
</dbReference>
<feature type="domain" description="Phosphogluconate dehydrogenase NAD-binding putative C-terminal" evidence="1">
    <location>
        <begin position="177"/>
        <end position="244"/>
    </location>
</feature>
<dbReference type="InterPro" id="IPR015814">
    <property type="entry name" value="Pgluconate_DH_NAD-bd_C"/>
</dbReference>
<organism evidence="2 3">
    <name type="scientific">Armillaria luteobubalina</name>
    <dbReference type="NCBI Taxonomy" id="153913"/>
    <lineage>
        <taxon>Eukaryota</taxon>
        <taxon>Fungi</taxon>
        <taxon>Dikarya</taxon>
        <taxon>Basidiomycota</taxon>
        <taxon>Agaricomycotina</taxon>
        <taxon>Agaricomycetes</taxon>
        <taxon>Agaricomycetidae</taxon>
        <taxon>Agaricales</taxon>
        <taxon>Marasmiineae</taxon>
        <taxon>Physalacriaceae</taxon>
        <taxon>Armillaria</taxon>
    </lineage>
</organism>
<dbReference type="Gene3D" id="1.10.1040.10">
    <property type="entry name" value="N-(1-d-carboxylethyl)-l-norvaline Dehydrogenase, domain 2"/>
    <property type="match status" value="1"/>
</dbReference>
<evidence type="ECO:0000313" key="3">
    <source>
        <dbReference type="Proteomes" id="UP001175228"/>
    </source>
</evidence>
<dbReference type="AlphaFoldDB" id="A0AA39UCQ5"/>